<dbReference type="PANTHER" id="PTHR44068:SF11">
    <property type="entry name" value="GERANYL DIPHOSPHATE 2-C-METHYLTRANSFERASE"/>
    <property type="match status" value="1"/>
</dbReference>
<dbReference type="SUPFAM" id="SSF53335">
    <property type="entry name" value="S-adenosyl-L-methionine-dependent methyltransferases"/>
    <property type="match status" value="1"/>
</dbReference>
<dbReference type="InterPro" id="IPR013216">
    <property type="entry name" value="Methyltransf_11"/>
</dbReference>
<organism evidence="3 4">
    <name type="scientific">Streptomyces luteosporeus</name>
    <dbReference type="NCBI Taxonomy" id="173856"/>
    <lineage>
        <taxon>Bacteria</taxon>
        <taxon>Bacillati</taxon>
        <taxon>Actinomycetota</taxon>
        <taxon>Actinomycetes</taxon>
        <taxon>Kitasatosporales</taxon>
        <taxon>Streptomycetaceae</taxon>
        <taxon>Streptomyces</taxon>
    </lineage>
</organism>
<dbReference type="CDD" id="cd02440">
    <property type="entry name" value="AdoMet_MTases"/>
    <property type="match status" value="1"/>
</dbReference>
<evidence type="ECO:0000313" key="3">
    <source>
        <dbReference type="EMBL" id="GAA2716487.1"/>
    </source>
</evidence>
<dbReference type="InterPro" id="IPR050447">
    <property type="entry name" value="Erg6_SMT_methyltransf"/>
</dbReference>
<comment type="caution">
    <text evidence="3">The sequence shown here is derived from an EMBL/GenBank/DDBJ whole genome shotgun (WGS) entry which is preliminary data.</text>
</comment>
<evidence type="ECO:0000313" key="4">
    <source>
        <dbReference type="Proteomes" id="UP001500886"/>
    </source>
</evidence>
<dbReference type="Pfam" id="PF08241">
    <property type="entry name" value="Methyltransf_11"/>
    <property type="match status" value="1"/>
</dbReference>
<dbReference type="EMBL" id="BAAASL010000009">
    <property type="protein sequence ID" value="GAA2716487.1"/>
    <property type="molecule type" value="Genomic_DNA"/>
</dbReference>
<dbReference type="RefSeq" id="WP_344435415.1">
    <property type="nucleotide sequence ID" value="NZ_BAAASL010000009.1"/>
</dbReference>
<proteinExistence type="predicted"/>
<reference evidence="4" key="1">
    <citation type="journal article" date="2019" name="Int. J. Syst. Evol. Microbiol.">
        <title>The Global Catalogue of Microorganisms (GCM) 10K type strain sequencing project: providing services to taxonomists for standard genome sequencing and annotation.</title>
        <authorList>
            <consortium name="The Broad Institute Genomics Platform"/>
            <consortium name="The Broad Institute Genome Sequencing Center for Infectious Disease"/>
            <person name="Wu L."/>
            <person name="Ma J."/>
        </authorList>
    </citation>
    <scope>NUCLEOTIDE SEQUENCE [LARGE SCALE GENOMIC DNA]</scope>
    <source>
        <strain evidence="4">JCM 4542</strain>
    </source>
</reference>
<dbReference type="PANTHER" id="PTHR44068">
    <property type="entry name" value="ZGC:194242"/>
    <property type="match status" value="1"/>
</dbReference>
<evidence type="ECO:0000259" key="2">
    <source>
        <dbReference type="Pfam" id="PF08241"/>
    </source>
</evidence>
<dbReference type="InterPro" id="IPR029063">
    <property type="entry name" value="SAM-dependent_MTases_sf"/>
</dbReference>
<name>A0ABP6G5C6_9ACTN</name>
<keyword evidence="4" id="KW-1185">Reference proteome</keyword>
<feature type="domain" description="Methyltransferase type 11" evidence="2">
    <location>
        <begin position="83"/>
        <end position="178"/>
    </location>
</feature>
<gene>
    <name evidence="3" type="ORF">GCM10010315_27640</name>
</gene>
<dbReference type="Proteomes" id="UP001500886">
    <property type="component" value="Unassembled WGS sequence"/>
</dbReference>
<evidence type="ECO:0000256" key="1">
    <source>
        <dbReference type="ARBA" id="ARBA00022679"/>
    </source>
</evidence>
<dbReference type="Gene3D" id="3.40.50.150">
    <property type="entry name" value="Vaccinia Virus protein VP39"/>
    <property type="match status" value="1"/>
</dbReference>
<sequence>MSTEIDATAQFQALVADPRHRRDDSTAMVEQYYALVGDVYRESWGPSQHMACYGPGQSREEATEAHEKDLADRAGITADSYVLDLCSGVGGPACTIAAHTGARVTGVDLVADRVREAQDNARKRGLEGRVSFRVADATALPFDDSVFTAAYSFEALCHVPDKHRAHREVARVLRSGGVWTGYDWMRAAGPQADEVAETICRTHGLAALATLDELRQGLAAAGFTDIHVSDGRDLGDWAPNWDLLEKLTAELPPRDQLPPVLRMMTDGARAACAGARSGDFFIGYWHARRTQEEP</sequence>
<keyword evidence="1" id="KW-0808">Transferase</keyword>
<accession>A0ABP6G5C6</accession>
<protein>
    <recommendedName>
        <fullName evidence="2">Methyltransferase type 11 domain-containing protein</fullName>
    </recommendedName>
</protein>